<sequence>MLQNLSAAVEKTCHQHRDCLRKRAEEETVTEVPEPPPMLLPPAELPRTQIIERTRHRYEDIHRLLEKRWTISAIARRLNLDRKTVRRFRDTDLDELLASARERRPNGVLEPFKAYLNARFTEAQGQVSGTRLFLEIQDRGSRGSRQVVRNTSPPFARAPPNRSGSTFRAPARSPRGSCGPGRSSPKARTSDSFKSGSPAPTSPGPVISLGRSPTWSVTSADTSCWSGSGRPSRTHRSR</sequence>
<dbReference type="PROSITE" id="PS50531">
    <property type="entry name" value="HTH_IS21"/>
    <property type="match status" value="1"/>
</dbReference>
<evidence type="ECO:0000259" key="2">
    <source>
        <dbReference type="PROSITE" id="PS50531"/>
    </source>
</evidence>
<evidence type="ECO:0000313" key="3">
    <source>
        <dbReference type="EMBL" id="MBP2056745.1"/>
    </source>
</evidence>
<evidence type="ECO:0000256" key="1">
    <source>
        <dbReference type="SAM" id="MobiDB-lite"/>
    </source>
</evidence>
<gene>
    <name evidence="3" type="ORF">J2Z21_009764</name>
</gene>
<comment type="caution">
    <text evidence="3">The sequence shown here is derived from an EMBL/GenBank/DDBJ whole genome shotgun (WGS) entry which is preliminary data.</text>
</comment>
<organism evidence="3 4">
    <name type="scientific">Streptomyces griseochromogenes</name>
    <dbReference type="NCBI Taxonomy" id="68214"/>
    <lineage>
        <taxon>Bacteria</taxon>
        <taxon>Bacillati</taxon>
        <taxon>Actinomycetota</taxon>
        <taxon>Actinomycetes</taxon>
        <taxon>Kitasatosporales</taxon>
        <taxon>Streptomycetaceae</taxon>
        <taxon>Streptomyces</taxon>
    </lineage>
</organism>
<feature type="compositionally biased region" description="Polar residues" evidence="1">
    <location>
        <begin position="143"/>
        <end position="153"/>
    </location>
</feature>
<proteinExistence type="predicted"/>
<reference evidence="3 4" key="1">
    <citation type="submission" date="2021-03" db="EMBL/GenBank/DDBJ databases">
        <title>Genomic Encyclopedia of Type Strains, Phase IV (KMG-IV): sequencing the most valuable type-strain genomes for metagenomic binning, comparative biology and taxonomic classification.</title>
        <authorList>
            <person name="Goeker M."/>
        </authorList>
    </citation>
    <scope>NUCLEOTIDE SEQUENCE [LARGE SCALE GENOMIC DNA]</scope>
    <source>
        <strain evidence="3 4">DSM 40499</strain>
    </source>
</reference>
<feature type="domain" description="HTH IS21-type" evidence="2">
    <location>
        <begin position="56"/>
        <end position="120"/>
    </location>
</feature>
<name>A0ABS4MAP0_9ACTN</name>
<accession>A0ABS4MAP0</accession>
<dbReference type="EMBL" id="JAGGLP010000061">
    <property type="protein sequence ID" value="MBP2056745.1"/>
    <property type="molecule type" value="Genomic_DNA"/>
</dbReference>
<feature type="region of interest" description="Disordered" evidence="1">
    <location>
        <begin position="139"/>
        <end position="238"/>
    </location>
</feature>
<dbReference type="Gene3D" id="1.10.10.60">
    <property type="entry name" value="Homeodomain-like"/>
    <property type="match status" value="1"/>
</dbReference>
<dbReference type="InterPro" id="IPR017894">
    <property type="entry name" value="HTH_IS21_transposase_type"/>
</dbReference>
<feature type="compositionally biased region" description="Polar residues" evidence="1">
    <location>
        <begin position="211"/>
        <end position="231"/>
    </location>
</feature>
<dbReference type="Proteomes" id="UP001519309">
    <property type="component" value="Unassembled WGS sequence"/>
</dbReference>
<keyword evidence="4" id="KW-1185">Reference proteome</keyword>
<protein>
    <recommendedName>
        <fullName evidence="2">HTH IS21-type domain-containing protein</fullName>
    </recommendedName>
</protein>
<feature type="compositionally biased region" description="Polar residues" evidence="1">
    <location>
        <begin position="186"/>
        <end position="199"/>
    </location>
</feature>
<feature type="compositionally biased region" description="Low complexity" evidence="1">
    <location>
        <begin position="172"/>
        <end position="184"/>
    </location>
</feature>
<evidence type="ECO:0000313" key="4">
    <source>
        <dbReference type="Proteomes" id="UP001519309"/>
    </source>
</evidence>